<reference evidence="9 10" key="1">
    <citation type="submission" date="2018-06" db="EMBL/GenBank/DDBJ databases">
        <authorList>
            <consortium name="Pathogen Informatics"/>
            <person name="Doyle S."/>
        </authorList>
    </citation>
    <scope>NUCLEOTIDE SEQUENCE [LARGE SCALE GENOMIC DNA]</scope>
    <source>
        <strain evidence="9 10">NCTC8985</strain>
    </source>
</reference>
<evidence type="ECO:0000256" key="2">
    <source>
        <dbReference type="ARBA" id="ARBA00022448"/>
    </source>
</evidence>
<dbReference type="InterPro" id="IPR004704">
    <property type="entry name" value="PTS_IID_man"/>
</dbReference>
<comment type="subcellular location">
    <subcellularLocation>
        <location evidence="1">Cell membrane</location>
        <topology evidence="1">Multi-pass membrane protein</topology>
    </subcellularLocation>
</comment>
<dbReference type="GO" id="GO:0005886">
    <property type="term" value="C:plasma membrane"/>
    <property type="evidence" value="ECO:0007669"/>
    <property type="project" value="UniProtKB-SubCell"/>
</dbReference>
<organism evidence="9 10">
    <name type="scientific">Escherichia coli</name>
    <dbReference type="NCBI Taxonomy" id="562"/>
    <lineage>
        <taxon>Bacteria</taxon>
        <taxon>Pseudomonadati</taxon>
        <taxon>Pseudomonadota</taxon>
        <taxon>Gammaproteobacteria</taxon>
        <taxon>Enterobacterales</taxon>
        <taxon>Enterobacteriaceae</taxon>
        <taxon>Escherichia</taxon>
    </lineage>
</organism>
<accession>A0A376TF94</accession>
<dbReference type="InterPro" id="IPR050303">
    <property type="entry name" value="GatZ_KbaZ_carbometab"/>
</dbReference>
<dbReference type="EMBL" id="UGCO01000001">
    <property type="protein sequence ID" value="STI75518.1"/>
    <property type="molecule type" value="Genomic_DNA"/>
</dbReference>
<keyword evidence="2" id="KW-0813">Transport</keyword>
<keyword evidence="6" id="KW-0812">Transmembrane</keyword>
<dbReference type="PANTHER" id="PTHR32502">
    <property type="entry name" value="N-ACETYLGALACTOSAMINE PERMEASE II COMPONENT-RELATED"/>
    <property type="match status" value="1"/>
</dbReference>
<dbReference type="Proteomes" id="UP000254405">
    <property type="component" value="Unassembled WGS sequence"/>
</dbReference>
<evidence type="ECO:0000256" key="5">
    <source>
        <dbReference type="ARBA" id="ARBA00022683"/>
    </source>
</evidence>
<protein>
    <submittedName>
        <fullName evidence="9">Mannose-specific PTS system EIID component</fullName>
    </submittedName>
</protein>
<keyword evidence="4" id="KW-0762">Sugar transport</keyword>
<dbReference type="PROSITE" id="PS51108">
    <property type="entry name" value="PTS_EIID"/>
    <property type="match status" value="1"/>
</dbReference>
<keyword evidence="3" id="KW-1003">Cell membrane</keyword>
<keyword evidence="5" id="KW-0598">Phosphotransferase system</keyword>
<dbReference type="PANTHER" id="PTHR32502:SF5">
    <property type="entry name" value="N-ACETYLGALACTOSAMINE PERMEASE IID COMPONENT-RELATED"/>
    <property type="match status" value="1"/>
</dbReference>
<gene>
    <name evidence="9" type="primary">manZ_3</name>
    <name evidence="9" type="ORF">NCTC8985_00747</name>
</gene>
<evidence type="ECO:0000256" key="3">
    <source>
        <dbReference type="ARBA" id="ARBA00022475"/>
    </source>
</evidence>
<keyword evidence="7" id="KW-1133">Transmembrane helix</keyword>
<sequence length="95" mass="10268">MVPAIRRLYPENNEARKQAIRRHLEFFNTQPFVAAPILGVTLALEEQRANGAEIDDGAINGIKVGLMGPLAGVGDPIFWGTVRPVFASTGVPVSR</sequence>
<proteinExistence type="predicted"/>
<evidence type="ECO:0000256" key="7">
    <source>
        <dbReference type="ARBA" id="ARBA00022989"/>
    </source>
</evidence>
<evidence type="ECO:0000256" key="4">
    <source>
        <dbReference type="ARBA" id="ARBA00022597"/>
    </source>
</evidence>
<evidence type="ECO:0000256" key="8">
    <source>
        <dbReference type="ARBA" id="ARBA00023136"/>
    </source>
</evidence>
<evidence type="ECO:0000313" key="10">
    <source>
        <dbReference type="Proteomes" id="UP000254405"/>
    </source>
</evidence>
<keyword evidence="8" id="KW-0472">Membrane</keyword>
<evidence type="ECO:0000256" key="1">
    <source>
        <dbReference type="ARBA" id="ARBA00004651"/>
    </source>
</evidence>
<dbReference type="Pfam" id="PF03613">
    <property type="entry name" value="EIID-AGA"/>
    <property type="match status" value="1"/>
</dbReference>
<evidence type="ECO:0000313" key="9">
    <source>
        <dbReference type="EMBL" id="STI75518.1"/>
    </source>
</evidence>
<name>A0A376TF94_ECOLX</name>
<dbReference type="GO" id="GO:0009401">
    <property type="term" value="P:phosphoenolpyruvate-dependent sugar phosphotransferase system"/>
    <property type="evidence" value="ECO:0007669"/>
    <property type="project" value="UniProtKB-KW"/>
</dbReference>
<evidence type="ECO:0000256" key="6">
    <source>
        <dbReference type="ARBA" id="ARBA00022692"/>
    </source>
</evidence>
<dbReference type="AlphaFoldDB" id="A0A376TF94"/>